<accession>A0A1H5X365</accession>
<dbReference type="AlphaFoldDB" id="A0A1H5X365"/>
<name>A0A1H5X365_9ACTN</name>
<evidence type="ECO:0000313" key="3">
    <source>
        <dbReference type="Proteomes" id="UP000236754"/>
    </source>
</evidence>
<proteinExistence type="predicted"/>
<keyword evidence="1" id="KW-0812">Transmembrane</keyword>
<keyword evidence="1" id="KW-1133">Transmembrane helix</keyword>
<protein>
    <recommendedName>
        <fullName evidence="4">DUF1453 domain-containing protein</fullName>
    </recommendedName>
</protein>
<evidence type="ECO:0000256" key="1">
    <source>
        <dbReference type="SAM" id="Phobius"/>
    </source>
</evidence>
<dbReference type="RefSeq" id="WP_103884852.1">
    <property type="nucleotide sequence ID" value="NZ_FNVU01000003.1"/>
</dbReference>
<evidence type="ECO:0008006" key="4">
    <source>
        <dbReference type="Google" id="ProtNLM"/>
    </source>
</evidence>
<feature type="transmembrane region" description="Helical" evidence="1">
    <location>
        <begin position="59"/>
        <end position="80"/>
    </location>
</feature>
<dbReference type="OrthoDB" id="3872634at2"/>
<organism evidence="2 3">
    <name type="scientific">Actinacidiphila yanglinensis</name>
    <dbReference type="NCBI Taxonomy" id="310779"/>
    <lineage>
        <taxon>Bacteria</taxon>
        <taxon>Bacillati</taxon>
        <taxon>Actinomycetota</taxon>
        <taxon>Actinomycetes</taxon>
        <taxon>Kitasatosporales</taxon>
        <taxon>Streptomycetaceae</taxon>
        <taxon>Actinacidiphila</taxon>
    </lineage>
</organism>
<evidence type="ECO:0000313" key="2">
    <source>
        <dbReference type="EMBL" id="SEG05777.1"/>
    </source>
</evidence>
<gene>
    <name evidence="2" type="ORF">SAMN05216223_10367</name>
</gene>
<keyword evidence="3" id="KW-1185">Reference proteome</keyword>
<dbReference type="EMBL" id="FNVU01000003">
    <property type="protein sequence ID" value="SEG05777.1"/>
    <property type="molecule type" value="Genomic_DNA"/>
</dbReference>
<feature type="transmembrane region" description="Helical" evidence="1">
    <location>
        <begin position="129"/>
        <end position="148"/>
    </location>
</feature>
<feature type="transmembrane region" description="Helical" evidence="1">
    <location>
        <begin position="29"/>
        <end position="47"/>
    </location>
</feature>
<dbReference type="Proteomes" id="UP000236754">
    <property type="component" value="Unassembled WGS sequence"/>
</dbReference>
<keyword evidence="1" id="KW-0472">Membrane</keyword>
<feature type="transmembrane region" description="Helical" evidence="1">
    <location>
        <begin position="100"/>
        <end position="122"/>
    </location>
</feature>
<reference evidence="2 3" key="1">
    <citation type="submission" date="2016-10" db="EMBL/GenBank/DDBJ databases">
        <authorList>
            <person name="de Groot N.N."/>
        </authorList>
    </citation>
    <scope>NUCLEOTIDE SEQUENCE [LARGE SCALE GENOMIC DNA]</scope>
    <source>
        <strain evidence="2 3">CGMCC 4.2023</strain>
    </source>
</reference>
<sequence>MSGLTNALVIVAVVGVVIARQLRPRAVAGGRWWLMPVILLALAIREGGGLIDSHHEQAAVVLLAAELVVGGVMGVVWATTTHLWTEPDGRVMAKGTKATIAVWVLGIAVRAGLYAIAAAVGVRQTSTSVLIAVAATLLIRSGVLYWRAQSLGPSYRTAS</sequence>